<feature type="domain" description="RRP12 HEAT" evidence="4">
    <location>
        <begin position="313"/>
        <end position="647"/>
    </location>
</feature>
<protein>
    <submittedName>
        <fullName evidence="6 8">Rrp12 protein</fullName>
    </submittedName>
</protein>
<dbReference type="EMBL" id="LK028599">
    <property type="protein sequence ID" value="CDS24182.1"/>
    <property type="molecule type" value="Genomic_DNA"/>
</dbReference>
<evidence type="ECO:0000256" key="2">
    <source>
        <dbReference type="ARBA" id="ARBA00023242"/>
    </source>
</evidence>
<accession>A0A068WVK1</accession>
<evidence type="ECO:0000313" key="7">
    <source>
        <dbReference type="Proteomes" id="UP000492820"/>
    </source>
</evidence>
<reference evidence="6 7" key="1">
    <citation type="journal article" date="2013" name="Nature">
        <title>The genomes of four tapeworm species reveal adaptations to parasitism.</title>
        <authorList>
            <person name="Tsai I.J."/>
            <person name="Zarowiecki M."/>
            <person name="Holroyd N."/>
            <person name="Garciarrubio A."/>
            <person name="Sanchez-Flores A."/>
            <person name="Brooks K.L."/>
            <person name="Tracey A."/>
            <person name="Bobes R.J."/>
            <person name="Fragoso G."/>
            <person name="Sciutto E."/>
            <person name="Aslett M."/>
            <person name="Beasley H."/>
            <person name="Bennett H.M."/>
            <person name="Cai J."/>
            <person name="Camicia F."/>
            <person name="Clark R."/>
            <person name="Cucher M."/>
            <person name="De Silva N."/>
            <person name="Day T.A."/>
            <person name="Deplazes P."/>
            <person name="Estrada K."/>
            <person name="Fernandez C."/>
            <person name="Holland P.W."/>
            <person name="Hou J."/>
            <person name="Hu S."/>
            <person name="Huckvale T."/>
            <person name="Hung S.S."/>
            <person name="Kamenetzky L."/>
            <person name="Keane J.A."/>
            <person name="Kiss F."/>
            <person name="Koziol U."/>
            <person name="Lambert O."/>
            <person name="Liu K."/>
            <person name="Luo X."/>
            <person name="Luo Y."/>
            <person name="Macchiaroli N."/>
            <person name="Nichol S."/>
            <person name="Paps J."/>
            <person name="Parkinson J."/>
            <person name="Pouchkina-Stantcheva N."/>
            <person name="Riddiford N."/>
            <person name="Rosenzvit M."/>
            <person name="Salinas G."/>
            <person name="Wasmuth J.D."/>
            <person name="Zamanian M."/>
            <person name="Zheng Y."/>
            <person name="Cai X."/>
            <person name="Soberon X."/>
            <person name="Olson P.D."/>
            <person name="Laclette J.P."/>
            <person name="Brehm K."/>
            <person name="Berriman M."/>
            <person name="Garciarrubio A."/>
            <person name="Bobes R.J."/>
            <person name="Fragoso G."/>
            <person name="Sanchez-Flores A."/>
            <person name="Estrada K."/>
            <person name="Cevallos M.A."/>
            <person name="Morett E."/>
            <person name="Gonzalez V."/>
            <person name="Portillo T."/>
            <person name="Ochoa-Leyva A."/>
            <person name="Jose M.V."/>
            <person name="Sciutto E."/>
            <person name="Landa A."/>
            <person name="Jimenez L."/>
            <person name="Valdes V."/>
            <person name="Carrero J.C."/>
            <person name="Larralde C."/>
            <person name="Morales-Montor J."/>
            <person name="Limon-Lason J."/>
            <person name="Soberon X."/>
            <person name="Laclette J.P."/>
        </authorList>
    </citation>
    <scope>NUCLEOTIDE SEQUENCE [LARGE SCALE GENOMIC DNA]</scope>
</reference>
<dbReference type="Pfam" id="PF25772">
    <property type="entry name" value="HEAT_RRP12_N"/>
    <property type="match status" value="1"/>
</dbReference>
<feature type="region of interest" description="Disordered" evidence="3">
    <location>
        <begin position="1424"/>
        <end position="1452"/>
    </location>
</feature>
<sequence length="1537" mass="168271">MSVTGETFASWATRVTGCSNPTFNRVINRLWENPSLQKDVLAVLTGVTKLIQSRGGCESAAEYYAALLLLSLGRILAVQPTENWADESVRHTYRIFLRFIDYDKAALRKAAHKVISELLTFAISTKDTYHPVCHQTINHICKLIRQVSTELSSLIHITDSACGRLLCILNLLKAIICLIPEKDIKSACECVLELTAFNNPLVLKSAFECLQTLFQGRVKTLTVSLDTAGKLMTALLTCKPRESTSVDIATLQKDSESIIAWLKCLCAGVCYLTSLAVDNHDEKPTELAPHVAVEHLEQLVRAALSILVNSPLPDLRISVKRLLVDVFLNPLTEQLQMCNLLTRRPRFLPELCLTLQNALNLARHETWPSLLNVSSCLIHAWAMKAVVGNSVDIQLPAEVIDLIQRVANLRDALADGTEGVVDDSSISVTILVDEMDRLILTSMESWGIEPVLRDSLPLESLVLELESGIVELRRSWILPLISRVRPARSCSLAFFHSNILPLADRAVTVAKAAAEQKFKRQIGGESNAPFVPLSAILNAAVQMARQLWITLTAFTRRCPSRWADLVDSGLGGRLIAGLLTAKTIRPVILSALRRLVTFAETEEAITVMRSGAKQMVPKMLSMYEELDSTNDQQLKQQLGTTLSVFLPLLTPKVLSVPCEMAYKKLVTTKRPIYMEILMLIVPNLTSESIKSVLDQLEEYFLPKDRESRVLRKPAYRLLEAVLSSPNPSAKEFVVANLTSLTTFMAQITPPSTEVADGTGTEIESTDHLSSTMAALALSAKERKALAITTPWKARLRILRHLLHVHAERQREQPEEGCGNNAVQGFVNIFMPEIPQCLGSLNSLVRVLAGRLLVDMVLATAGSLSSEGGTLPFGRLRRSSCSLTAAPSELTRMDDDGEGDEDGSEVEEVEGIGEESDDADDDGSISGQSRNPTEIASVCTSISITGVDPLIAMKTCAGLRSILSHLWPVILEANVESLKNVSQSQLLRLEVTVKSICRLLSDLRLRRCLMTAMQEVEDTKDTSDAAEVLLTANRAAQGLVRLPSKHIARLGLQISRLLIAFVGHSVYVSDIVVSIHQIHANHKHSLRFMVKAMVEKLLKKVSVQALLSLMSPEYHKMIRNSAKILRRREQKSKIEERKKGAKSTSGNVDEDELGTAIPEGSVRESGRFPSVSGASLRSLGSALSLSKHIHVQNLQEILSTSNEDDEGGGVEDIARQKAASENQKATERPHRRLGLAAELERAASVAGLSRRSRRNLLRGARGESSDEGDEDFDDLVTTRRVRFADDVAKLHLAGKRRRQRADAGGDAPSMTYLVEDAEDEVVDLAEPESLARHLTVASSAQLAKRALKPDTLTPAVSASKRARLTSLSFAAAFPTSIDGKLIINEATVKDCKDGWSLNDADDDGAENDGSYSMAQGASIARAAAAASERIRTPRLPGAEYRSSRAEGDMRKPGRLDPFAYAPLGAGLSNPKRRVGSSGIATAAERRALLRYLGAGKRKRKQKQGKKMDSVSAGFHQGKVRAASSNLVLRLQKSKRGRK</sequence>
<proteinExistence type="predicted"/>
<feature type="region of interest" description="Disordered" evidence="3">
    <location>
        <begin position="886"/>
        <end position="930"/>
    </location>
</feature>
<feature type="region of interest" description="Disordered" evidence="3">
    <location>
        <begin position="1491"/>
        <end position="1515"/>
    </location>
</feature>
<dbReference type="GO" id="GO:0005634">
    <property type="term" value="C:nucleus"/>
    <property type="evidence" value="ECO:0007669"/>
    <property type="project" value="UniProtKB-SubCell"/>
</dbReference>
<reference evidence="8" key="3">
    <citation type="submission" date="2020-10" db="UniProtKB">
        <authorList>
            <consortium name="WormBaseParasite"/>
        </authorList>
    </citation>
    <scope>IDENTIFICATION</scope>
</reference>
<evidence type="ECO:0000313" key="8">
    <source>
        <dbReference type="WBParaSite" id="EgrG_000725900"/>
    </source>
</evidence>
<feature type="compositionally biased region" description="Basic residues" evidence="3">
    <location>
        <begin position="1494"/>
        <end position="1503"/>
    </location>
</feature>
<evidence type="ECO:0000259" key="4">
    <source>
        <dbReference type="Pfam" id="PF08161"/>
    </source>
</evidence>
<dbReference type="Proteomes" id="UP000492820">
    <property type="component" value="Unassembled WGS sequence"/>
</dbReference>
<gene>
    <name evidence="8" type="primary">EGR_08698</name>
    <name evidence="6" type="ORF">EgrG_000725900</name>
</gene>
<dbReference type="PANTHER" id="PTHR48287">
    <property type="entry name" value="ARM REPEAT SUPERFAMILY PROTEIN"/>
    <property type="match status" value="1"/>
</dbReference>
<feature type="compositionally biased region" description="Basic and acidic residues" evidence="3">
    <location>
        <begin position="1440"/>
        <end position="1452"/>
    </location>
</feature>
<evidence type="ECO:0000256" key="1">
    <source>
        <dbReference type="ARBA" id="ARBA00004123"/>
    </source>
</evidence>
<dbReference type="InterPro" id="IPR012978">
    <property type="entry name" value="HEAT_RRP12"/>
</dbReference>
<dbReference type="SUPFAM" id="SSF48371">
    <property type="entry name" value="ARM repeat"/>
    <property type="match status" value="1"/>
</dbReference>
<dbReference type="WBParaSite" id="EgrG_000725900">
    <property type="protein sequence ID" value="EgrG_000725900"/>
    <property type="gene ID" value="EgrG_000725900"/>
</dbReference>
<dbReference type="OrthoDB" id="2192888at2759"/>
<name>A0A068WVK1_ECHGR</name>
<feature type="region of interest" description="Disordered" evidence="3">
    <location>
        <begin position="1124"/>
        <end position="1170"/>
    </location>
</feature>
<feature type="domain" description="RRP12 N-terminal HEAT" evidence="5">
    <location>
        <begin position="36"/>
        <end position="215"/>
    </location>
</feature>
<dbReference type="InterPro" id="IPR057860">
    <property type="entry name" value="HEAT_RRP12_N"/>
</dbReference>
<dbReference type="InterPro" id="IPR052087">
    <property type="entry name" value="RRP12"/>
</dbReference>
<feature type="region of interest" description="Disordered" evidence="3">
    <location>
        <begin position="1215"/>
        <end position="1234"/>
    </location>
</feature>
<organism evidence="6">
    <name type="scientific">Echinococcus granulosus</name>
    <name type="common">Hydatid tapeworm</name>
    <dbReference type="NCBI Taxonomy" id="6210"/>
    <lineage>
        <taxon>Eukaryota</taxon>
        <taxon>Metazoa</taxon>
        <taxon>Spiralia</taxon>
        <taxon>Lophotrochozoa</taxon>
        <taxon>Platyhelminthes</taxon>
        <taxon>Cestoda</taxon>
        <taxon>Eucestoda</taxon>
        <taxon>Cyclophyllidea</taxon>
        <taxon>Taeniidae</taxon>
        <taxon>Echinococcus</taxon>
        <taxon>Echinococcus granulosus group</taxon>
    </lineage>
</organism>
<dbReference type="PANTHER" id="PTHR48287:SF1">
    <property type="entry name" value="ARM REPEAT SUPERFAMILY PROTEIN"/>
    <property type="match status" value="1"/>
</dbReference>
<evidence type="ECO:0000313" key="6">
    <source>
        <dbReference type="EMBL" id="CDS24182.1"/>
    </source>
</evidence>
<dbReference type="InterPro" id="IPR016024">
    <property type="entry name" value="ARM-type_fold"/>
</dbReference>
<dbReference type="Pfam" id="PF08161">
    <property type="entry name" value="RRP12_HEAT"/>
    <property type="match status" value="1"/>
</dbReference>
<feature type="compositionally biased region" description="Acidic residues" evidence="3">
    <location>
        <begin position="894"/>
        <end position="922"/>
    </location>
</feature>
<evidence type="ECO:0000259" key="5">
    <source>
        <dbReference type="Pfam" id="PF25772"/>
    </source>
</evidence>
<evidence type="ECO:0000256" key="3">
    <source>
        <dbReference type="SAM" id="MobiDB-lite"/>
    </source>
</evidence>
<keyword evidence="2" id="KW-0539">Nucleus</keyword>
<reference evidence="6" key="2">
    <citation type="submission" date="2014-06" db="EMBL/GenBank/DDBJ databases">
        <authorList>
            <person name="Aslett M."/>
        </authorList>
    </citation>
    <scope>NUCLEOTIDE SEQUENCE</scope>
</reference>
<comment type="subcellular location">
    <subcellularLocation>
        <location evidence="1">Nucleus</location>
    </subcellularLocation>
</comment>